<dbReference type="InterPro" id="IPR002130">
    <property type="entry name" value="Cyclophilin-type_PPIase_dom"/>
</dbReference>
<evidence type="ECO:0000256" key="2">
    <source>
        <dbReference type="ARBA" id="ARBA00023110"/>
    </source>
</evidence>
<feature type="transmembrane region" description="Helical" evidence="4">
    <location>
        <begin position="7"/>
        <end position="27"/>
    </location>
</feature>
<gene>
    <name evidence="6" type="ORF">ACHAXA_001486</name>
</gene>
<sequence length="563" mass="60510">MRSTLDISLFPFLAVIVVVVVVVVSFVPPSADAFLLPPVSTTGGGRAAGTFVSTETTSGMIKRPRFFVATSASAIDDDVDVVVEGRAGTTTTTTTPASPSIRVPAATIYATAGSWLSSAALATILWSAPASMSAPASTTTTTTTFGGSDRWGSSSYVAHAREMASGSGTRVNKDPESLLRYGLPIDNVEVRQLQKSIEDVRINLQSKRKSAALDDLKKARGIINARGTKMTSSCRDARYCSDMLSSMTDDMVKLETTLRASLDSLNGSDQEREALDRSYERQDVIQRELTSLEEQMIPSGEFTTMATTTTTTTTTDDDCDSLSSMPCHARSTPGVNRYVTPVPEIYSDLPQLRGRATVEMSFKKPNGEMFNIEGALYKEAKMKMIIDGYTAPVTGGNFVDLVKKGFYDNMEIQRSDGFVVQTGDPKGEADGYVGTPSKSVGAGKHGERLIPLEIFAKGDKGPFYESGIEDEGRGGEATVLPFSSYGAMGWAREEYDANSGSSQFFWLLFDSDLTPAGKNVLDGRYPCFGYVVEGADFLRDIKEGDVIVSAKVTSGIENLVLPS</sequence>
<keyword evidence="4" id="KW-0812">Transmembrane</keyword>
<dbReference type="Gene3D" id="2.40.100.10">
    <property type="entry name" value="Cyclophilin-like"/>
    <property type="match status" value="1"/>
</dbReference>
<dbReference type="EMBL" id="JALLPB020000103">
    <property type="protein sequence ID" value="KAL3817479.1"/>
    <property type="molecule type" value="Genomic_DNA"/>
</dbReference>
<keyword evidence="4" id="KW-0472">Membrane</keyword>
<dbReference type="InterPro" id="IPR029000">
    <property type="entry name" value="Cyclophilin-like_dom_sf"/>
</dbReference>
<dbReference type="AlphaFoldDB" id="A0ABD3RZ17"/>
<protein>
    <recommendedName>
        <fullName evidence="1">peptidylprolyl isomerase</fullName>
        <ecNumber evidence="1">5.2.1.8</ecNumber>
    </recommendedName>
</protein>
<dbReference type="Pfam" id="PF00160">
    <property type="entry name" value="Pro_isomerase"/>
    <property type="match status" value="1"/>
</dbReference>
<dbReference type="SUPFAM" id="SSF50891">
    <property type="entry name" value="Cyclophilin-like"/>
    <property type="match status" value="1"/>
</dbReference>
<dbReference type="GO" id="GO:0003755">
    <property type="term" value="F:peptidyl-prolyl cis-trans isomerase activity"/>
    <property type="evidence" value="ECO:0007669"/>
    <property type="project" value="UniProtKB-KW"/>
</dbReference>
<dbReference type="Pfam" id="PF21329">
    <property type="entry name" value="CYP38_PsbQ-like"/>
    <property type="match status" value="1"/>
</dbReference>
<keyword evidence="2" id="KW-0697">Rotamase</keyword>
<dbReference type="InterPro" id="IPR044665">
    <property type="entry name" value="E_coli_cyclophilin_A-like"/>
</dbReference>
<accession>A0ABD3RZ17</accession>
<feature type="domain" description="PPIase cyclophilin-type" evidence="5">
    <location>
        <begin position="369"/>
        <end position="543"/>
    </location>
</feature>
<dbReference type="EC" id="5.2.1.8" evidence="1"/>
<evidence type="ECO:0000256" key="1">
    <source>
        <dbReference type="ARBA" id="ARBA00013194"/>
    </source>
</evidence>
<evidence type="ECO:0000259" key="5">
    <source>
        <dbReference type="PROSITE" id="PS50072"/>
    </source>
</evidence>
<keyword evidence="3" id="KW-0413">Isomerase</keyword>
<evidence type="ECO:0000313" key="6">
    <source>
        <dbReference type="EMBL" id="KAL3817479.1"/>
    </source>
</evidence>
<evidence type="ECO:0000256" key="3">
    <source>
        <dbReference type="ARBA" id="ARBA00023235"/>
    </source>
</evidence>
<keyword evidence="4" id="KW-1133">Transmembrane helix</keyword>
<dbReference type="Proteomes" id="UP001530377">
    <property type="component" value="Unassembled WGS sequence"/>
</dbReference>
<organism evidence="6 7">
    <name type="scientific">Cyclostephanos tholiformis</name>
    <dbReference type="NCBI Taxonomy" id="382380"/>
    <lineage>
        <taxon>Eukaryota</taxon>
        <taxon>Sar</taxon>
        <taxon>Stramenopiles</taxon>
        <taxon>Ochrophyta</taxon>
        <taxon>Bacillariophyta</taxon>
        <taxon>Coscinodiscophyceae</taxon>
        <taxon>Thalassiosirophycidae</taxon>
        <taxon>Stephanodiscales</taxon>
        <taxon>Stephanodiscaceae</taxon>
        <taxon>Cyclostephanos</taxon>
    </lineage>
</organism>
<name>A0ABD3RZ17_9STRA</name>
<evidence type="ECO:0000256" key="4">
    <source>
        <dbReference type="SAM" id="Phobius"/>
    </source>
</evidence>
<keyword evidence="7" id="KW-1185">Reference proteome</keyword>
<dbReference type="InterPro" id="IPR048563">
    <property type="entry name" value="CYP38_PsbQ-like"/>
</dbReference>
<dbReference type="PROSITE" id="PS50072">
    <property type="entry name" value="CSA_PPIASE_2"/>
    <property type="match status" value="1"/>
</dbReference>
<evidence type="ECO:0000313" key="7">
    <source>
        <dbReference type="Proteomes" id="UP001530377"/>
    </source>
</evidence>
<proteinExistence type="predicted"/>
<reference evidence="6 7" key="1">
    <citation type="submission" date="2024-10" db="EMBL/GenBank/DDBJ databases">
        <title>Updated reference genomes for cyclostephanoid diatoms.</title>
        <authorList>
            <person name="Roberts W.R."/>
            <person name="Alverson A.J."/>
        </authorList>
    </citation>
    <scope>NUCLEOTIDE SEQUENCE [LARGE SCALE GENOMIC DNA]</scope>
    <source>
        <strain evidence="6 7">AJA228-03</strain>
    </source>
</reference>
<dbReference type="PANTHER" id="PTHR43246">
    <property type="entry name" value="PEPTIDYL-PROLYL CIS-TRANS ISOMERASE CYP38, CHLOROPLASTIC"/>
    <property type="match status" value="1"/>
</dbReference>
<comment type="caution">
    <text evidence="6">The sequence shown here is derived from an EMBL/GenBank/DDBJ whole genome shotgun (WGS) entry which is preliminary data.</text>
</comment>
<dbReference type="CDD" id="cd01924">
    <property type="entry name" value="cyclophilin_TLP40_like"/>
    <property type="match status" value="1"/>
</dbReference>